<accession>A0A368G7B2</accession>
<dbReference type="OrthoDB" id="512616at2759"/>
<evidence type="ECO:0000313" key="3">
    <source>
        <dbReference type="Proteomes" id="UP000252519"/>
    </source>
</evidence>
<dbReference type="AlphaFoldDB" id="A0A368G7B2"/>
<evidence type="ECO:0000313" key="2">
    <source>
        <dbReference type="EMBL" id="RCN38557.1"/>
    </source>
</evidence>
<evidence type="ECO:0000256" key="1">
    <source>
        <dbReference type="SAM" id="MobiDB-lite"/>
    </source>
</evidence>
<dbReference type="EMBL" id="JOJR01000390">
    <property type="protein sequence ID" value="RCN38557.1"/>
    <property type="molecule type" value="Genomic_DNA"/>
</dbReference>
<comment type="caution">
    <text evidence="2">The sequence shown here is derived from an EMBL/GenBank/DDBJ whole genome shotgun (WGS) entry which is preliminary data.</text>
</comment>
<dbReference type="STRING" id="29170.A0A368G7B2"/>
<proteinExistence type="predicted"/>
<dbReference type="Proteomes" id="UP000252519">
    <property type="component" value="Unassembled WGS sequence"/>
</dbReference>
<evidence type="ECO:0008006" key="4">
    <source>
        <dbReference type="Google" id="ProtNLM"/>
    </source>
</evidence>
<reference evidence="2 3" key="1">
    <citation type="submission" date="2014-10" db="EMBL/GenBank/DDBJ databases">
        <title>Draft genome of the hookworm Ancylostoma caninum.</title>
        <authorList>
            <person name="Mitreva M."/>
        </authorList>
    </citation>
    <scope>NUCLEOTIDE SEQUENCE [LARGE SCALE GENOMIC DNA]</scope>
    <source>
        <strain evidence="2 3">Baltimore</strain>
    </source>
</reference>
<keyword evidence="3" id="KW-1185">Reference proteome</keyword>
<protein>
    <recommendedName>
        <fullName evidence="4">PHD-type domain-containing protein</fullName>
    </recommendedName>
</protein>
<dbReference type="InterPro" id="IPR011011">
    <property type="entry name" value="Znf_FYVE_PHD"/>
</dbReference>
<feature type="region of interest" description="Disordered" evidence="1">
    <location>
        <begin position="86"/>
        <end position="108"/>
    </location>
</feature>
<organism evidence="2 3">
    <name type="scientific">Ancylostoma caninum</name>
    <name type="common">Dog hookworm</name>
    <dbReference type="NCBI Taxonomy" id="29170"/>
    <lineage>
        <taxon>Eukaryota</taxon>
        <taxon>Metazoa</taxon>
        <taxon>Ecdysozoa</taxon>
        <taxon>Nematoda</taxon>
        <taxon>Chromadorea</taxon>
        <taxon>Rhabditida</taxon>
        <taxon>Rhabditina</taxon>
        <taxon>Rhabditomorpha</taxon>
        <taxon>Strongyloidea</taxon>
        <taxon>Ancylostomatidae</taxon>
        <taxon>Ancylostomatinae</taxon>
        <taxon>Ancylostoma</taxon>
    </lineage>
</organism>
<gene>
    <name evidence="2" type="ORF">ANCCAN_15523</name>
</gene>
<dbReference type="SUPFAM" id="SSF57903">
    <property type="entry name" value="FYVE/PHD zinc finger"/>
    <property type="match status" value="1"/>
</dbReference>
<name>A0A368G7B2_ANCCA</name>
<sequence>MTRTSAKERKCLSSLGPDKYDDTDALNDQVFNPLEALNGCITCGVHCHRVCAGPPWSTYNPDDDGDEEKWQCNDCREACSSIENAPAPKVSRTARRRSAVPNAGRRGRVQPSLNSVVKGWCYIGFFLHRWS</sequence>